<dbReference type="EMBL" id="KZ308825">
    <property type="protein sequence ID" value="KAG8234553.1"/>
    <property type="molecule type" value="Genomic_DNA"/>
</dbReference>
<evidence type="ECO:0000313" key="1">
    <source>
        <dbReference type="EMBL" id="KAG8234553.1"/>
    </source>
</evidence>
<dbReference type="AlphaFoldDB" id="A0A8K0KLQ5"/>
<proteinExistence type="predicted"/>
<reference evidence="1" key="1">
    <citation type="submission" date="2013-04" db="EMBL/GenBank/DDBJ databases">
        <authorList>
            <person name="Qu J."/>
            <person name="Murali S.C."/>
            <person name="Bandaranaike D."/>
            <person name="Bellair M."/>
            <person name="Blankenburg K."/>
            <person name="Chao H."/>
            <person name="Dinh H."/>
            <person name="Doddapaneni H."/>
            <person name="Downs B."/>
            <person name="Dugan-Rocha S."/>
            <person name="Elkadiri S."/>
            <person name="Gnanaolivu R.D."/>
            <person name="Hernandez B."/>
            <person name="Javaid M."/>
            <person name="Jayaseelan J.C."/>
            <person name="Lee S."/>
            <person name="Li M."/>
            <person name="Ming W."/>
            <person name="Munidasa M."/>
            <person name="Muniz J."/>
            <person name="Nguyen L."/>
            <person name="Ongeri F."/>
            <person name="Osuji N."/>
            <person name="Pu L.-L."/>
            <person name="Puazo M."/>
            <person name="Qu C."/>
            <person name="Quiroz J."/>
            <person name="Raj R."/>
            <person name="Weissenberger G."/>
            <person name="Xin Y."/>
            <person name="Zou X."/>
            <person name="Han Y."/>
            <person name="Richards S."/>
            <person name="Worley K."/>
            <person name="Muzny D."/>
            <person name="Gibbs R."/>
        </authorList>
    </citation>
    <scope>NUCLEOTIDE SEQUENCE</scope>
    <source>
        <strain evidence="1">Sampled in the wild</strain>
    </source>
</reference>
<evidence type="ECO:0000313" key="2">
    <source>
        <dbReference type="Proteomes" id="UP000792457"/>
    </source>
</evidence>
<comment type="caution">
    <text evidence="1">The sequence shown here is derived from an EMBL/GenBank/DDBJ whole genome shotgun (WGS) entry which is preliminary data.</text>
</comment>
<reference evidence="1" key="2">
    <citation type="submission" date="2017-10" db="EMBL/GenBank/DDBJ databases">
        <title>Ladona fulva Genome sequencing and assembly.</title>
        <authorList>
            <person name="Murali S."/>
            <person name="Richards S."/>
            <person name="Bandaranaike D."/>
            <person name="Bellair M."/>
            <person name="Blankenburg K."/>
            <person name="Chao H."/>
            <person name="Dinh H."/>
            <person name="Doddapaneni H."/>
            <person name="Dugan-Rocha S."/>
            <person name="Elkadiri S."/>
            <person name="Gnanaolivu R."/>
            <person name="Hernandez B."/>
            <person name="Skinner E."/>
            <person name="Javaid M."/>
            <person name="Lee S."/>
            <person name="Li M."/>
            <person name="Ming W."/>
            <person name="Munidasa M."/>
            <person name="Muniz J."/>
            <person name="Nguyen L."/>
            <person name="Hughes D."/>
            <person name="Osuji N."/>
            <person name="Pu L.-L."/>
            <person name="Puazo M."/>
            <person name="Qu C."/>
            <person name="Quiroz J."/>
            <person name="Raj R."/>
            <person name="Weissenberger G."/>
            <person name="Xin Y."/>
            <person name="Zou X."/>
            <person name="Han Y."/>
            <person name="Worley K."/>
            <person name="Muzny D."/>
            <person name="Gibbs R."/>
        </authorList>
    </citation>
    <scope>NUCLEOTIDE SEQUENCE</scope>
    <source>
        <strain evidence="1">Sampled in the wild</strain>
    </source>
</reference>
<sequence>MKYGPKNIVMVFKQCDIYQSALKTIHPVIKGNVFSCHAENITAELGFSRLLKAVNQNMKGKSVRIFKTPSMNFDTTVHPFVKTSSEATNVKAIKRRLGYSCNEATILPVGPKLKIVIIESSICHVVCSSHESAVQPKSRLHHPTNTQNLPSNENPLLWPEGGPLFPASPINSRLPVFHNFPSLLKPAIIFSSVSMHHRSPLRRSQRLSFSSLLYPSLTNPLKKYRIDSKERVLMKILSFLPLGGTTWNSPLASSILPVMRVRARTGSLQLSTPTPSEW</sequence>
<organism evidence="1 2">
    <name type="scientific">Ladona fulva</name>
    <name type="common">Scarce chaser dragonfly</name>
    <name type="synonym">Libellula fulva</name>
    <dbReference type="NCBI Taxonomy" id="123851"/>
    <lineage>
        <taxon>Eukaryota</taxon>
        <taxon>Metazoa</taxon>
        <taxon>Ecdysozoa</taxon>
        <taxon>Arthropoda</taxon>
        <taxon>Hexapoda</taxon>
        <taxon>Insecta</taxon>
        <taxon>Pterygota</taxon>
        <taxon>Palaeoptera</taxon>
        <taxon>Odonata</taxon>
        <taxon>Epiprocta</taxon>
        <taxon>Anisoptera</taxon>
        <taxon>Libelluloidea</taxon>
        <taxon>Libellulidae</taxon>
        <taxon>Ladona</taxon>
    </lineage>
</organism>
<dbReference type="Proteomes" id="UP000792457">
    <property type="component" value="Unassembled WGS sequence"/>
</dbReference>
<gene>
    <name evidence="1" type="ORF">J437_LFUL014009</name>
</gene>
<name>A0A8K0KLQ5_LADFU</name>
<accession>A0A8K0KLQ5</accession>
<dbReference type="OrthoDB" id="10038071at2759"/>
<protein>
    <submittedName>
        <fullName evidence="1">Uncharacterized protein</fullName>
    </submittedName>
</protein>
<keyword evidence="2" id="KW-1185">Reference proteome</keyword>